<protein>
    <submittedName>
        <fullName evidence="2">Uncharacterized protein</fullName>
    </submittedName>
</protein>
<accession>A0A8W8MF53</accession>
<sequence>ANFVVGVDNGPFHLTGGSFFPGILIGICAILGYQLYQTGNAHQGSGEIVFKAKCLFIAHYVMSLLTAILSVAFIALPIVGIVWCSGEVSHYYVRINRVNYKKNVTCPDNKTAALVTGGLAALDSFLICAWCILGTVFFCCFVRSYGFQNRRRRYLLCNIYYT</sequence>
<dbReference type="Proteomes" id="UP000005408">
    <property type="component" value="Unassembled WGS sequence"/>
</dbReference>
<evidence type="ECO:0000256" key="1">
    <source>
        <dbReference type="SAM" id="Phobius"/>
    </source>
</evidence>
<feature type="transmembrane region" description="Helical" evidence="1">
    <location>
        <begin position="124"/>
        <end position="145"/>
    </location>
</feature>
<evidence type="ECO:0000313" key="2">
    <source>
        <dbReference type="EnsemblMetazoa" id="G32711.2:cds"/>
    </source>
</evidence>
<feature type="transmembrane region" description="Helical" evidence="1">
    <location>
        <begin position="57"/>
        <end position="83"/>
    </location>
</feature>
<evidence type="ECO:0000313" key="3">
    <source>
        <dbReference type="Proteomes" id="UP000005408"/>
    </source>
</evidence>
<dbReference type="EnsemblMetazoa" id="G32711.2">
    <property type="protein sequence ID" value="G32711.2:cds"/>
    <property type="gene ID" value="G32711"/>
</dbReference>
<proteinExistence type="predicted"/>
<keyword evidence="3" id="KW-1185">Reference proteome</keyword>
<reference evidence="2" key="1">
    <citation type="submission" date="2022-08" db="UniProtKB">
        <authorList>
            <consortium name="EnsemblMetazoa"/>
        </authorList>
    </citation>
    <scope>IDENTIFICATION</scope>
    <source>
        <strain evidence="2">05x7-T-G4-1.051#20</strain>
    </source>
</reference>
<organism evidence="2 3">
    <name type="scientific">Magallana gigas</name>
    <name type="common">Pacific oyster</name>
    <name type="synonym">Crassostrea gigas</name>
    <dbReference type="NCBI Taxonomy" id="29159"/>
    <lineage>
        <taxon>Eukaryota</taxon>
        <taxon>Metazoa</taxon>
        <taxon>Spiralia</taxon>
        <taxon>Lophotrochozoa</taxon>
        <taxon>Mollusca</taxon>
        <taxon>Bivalvia</taxon>
        <taxon>Autobranchia</taxon>
        <taxon>Pteriomorphia</taxon>
        <taxon>Ostreida</taxon>
        <taxon>Ostreoidea</taxon>
        <taxon>Ostreidae</taxon>
        <taxon>Magallana</taxon>
    </lineage>
</organism>
<dbReference type="AlphaFoldDB" id="A0A8W8MF53"/>
<keyword evidence="1" id="KW-0812">Transmembrane</keyword>
<feature type="transmembrane region" description="Helical" evidence="1">
    <location>
        <begin position="12"/>
        <end position="36"/>
    </location>
</feature>
<keyword evidence="1" id="KW-0472">Membrane</keyword>
<keyword evidence="1" id="KW-1133">Transmembrane helix</keyword>
<name>A0A8W8MF53_MAGGI</name>